<organism evidence="1 2">
    <name type="scientific">Rubroshorea leprosula</name>
    <dbReference type="NCBI Taxonomy" id="152421"/>
    <lineage>
        <taxon>Eukaryota</taxon>
        <taxon>Viridiplantae</taxon>
        <taxon>Streptophyta</taxon>
        <taxon>Embryophyta</taxon>
        <taxon>Tracheophyta</taxon>
        <taxon>Spermatophyta</taxon>
        <taxon>Magnoliopsida</taxon>
        <taxon>eudicotyledons</taxon>
        <taxon>Gunneridae</taxon>
        <taxon>Pentapetalae</taxon>
        <taxon>rosids</taxon>
        <taxon>malvids</taxon>
        <taxon>Malvales</taxon>
        <taxon>Dipterocarpaceae</taxon>
        <taxon>Rubroshorea</taxon>
    </lineage>
</organism>
<dbReference type="AlphaFoldDB" id="A0AAV5KPT3"/>
<protein>
    <submittedName>
        <fullName evidence="1">Uncharacterized protein</fullName>
    </submittedName>
</protein>
<dbReference type="EMBL" id="BPVZ01000072">
    <property type="protein sequence ID" value="GKV26613.1"/>
    <property type="molecule type" value="Genomic_DNA"/>
</dbReference>
<dbReference type="Proteomes" id="UP001054252">
    <property type="component" value="Unassembled WGS sequence"/>
</dbReference>
<comment type="caution">
    <text evidence="1">The sequence shown here is derived from an EMBL/GenBank/DDBJ whole genome shotgun (WGS) entry which is preliminary data.</text>
</comment>
<proteinExistence type="predicted"/>
<sequence>MPTHVLSVLNTCPHTHTRHKQNFEMWGENLGLAIM</sequence>
<evidence type="ECO:0000313" key="2">
    <source>
        <dbReference type="Proteomes" id="UP001054252"/>
    </source>
</evidence>
<keyword evidence="2" id="KW-1185">Reference proteome</keyword>
<accession>A0AAV5KPT3</accession>
<gene>
    <name evidence="1" type="ORF">SLEP1_g35878</name>
</gene>
<evidence type="ECO:0000313" key="1">
    <source>
        <dbReference type="EMBL" id="GKV26613.1"/>
    </source>
</evidence>
<reference evidence="1 2" key="1">
    <citation type="journal article" date="2021" name="Commun. Biol.">
        <title>The genome of Shorea leprosula (Dipterocarpaceae) highlights the ecological relevance of drought in aseasonal tropical rainforests.</title>
        <authorList>
            <person name="Ng K.K.S."/>
            <person name="Kobayashi M.J."/>
            <person name="Fawcett J.A."/>
            <person name="Hatakeyama M."/>
            <person name="Paape T."/>
            <person name="Ng C.H."/>
            <person name="Ang C.C."/>
            <person name="Tnah L.H."/>
            <person name="Lee C.T."/>
            <person name="Nishiyama T."/>
            <person name="Sese J."/>
            <person name="O'Brien M.J."/>
            <person name="Copetti D."/>
            <person name="Mohd Noor M.I."/>
            <person name="Ong R.C."/>
            <person name="Putra M."/>
            <person name="Sireger I.Z."/>
            <person name="Indrioko S."/>
            <person name="Kosugi Y."/>
            <person name="Izuno A."/>
            <person name="Isagi Y."/>
            <person name="Lee S.L."/>
            <person name="Shimizu K.K."/>
        </authorList>
    </citation>
    <scope>NUCLEOTIDE SEQUENCE [LARGE SCALE GENOMIC DNA]</scope>
    <source>
        <strain evidence="1">214</strain>
    </source>
</reference>
<name>A0AAV5KPT3_9ROSI</name>